<evidence type="ECO:0000256" key="2">
    <source>
        <dbReference type="ARBA" id="ARBA00022676"/>
    </source>
</evidence>
<dbReference type="Proteomes" id="UP000646365">
    <property type="component" value="Unassembled WGS sequence"/>
</dbReference>
<proteinExistence type="inferred from homology"/>
<dbReference type="Gene3D" id="3.90.550.10">
    <property type="entry name" value="Spore Coat Polysaccharide Biosynthesis Protein SpsA, Chain A"/>
    <property type="match status" value="1"/>
</dbReference>
<gene>
    <name evidence="5" type="ORF">GCM10011611_00970</name>
</gene>
<dbReference type="InterPro" id="IPR001173">
    <property type="entry name" value="Glyco_trans_2-like"/>
</dbReference>
<dbReference type="PANTHER" id="PTHR43685:SF5">
    <property type="entry name" value="GLYCOSYLTRANSFERASE EPSE-RELATED"/>
    <property type="match status" value="1"/>
</dbReference>
<reference evidence="5" key="2">
    <citation type="submission" date="2020-09" db="EMBL/GenBank/DDBJ databases">
        <authorList>
            <person name="Sun Q."/>
            <person name="Zhou Y."/>
        </authorList>
    </citation>
    <scope>NUCLEOTIDE SEQUENCE</scope>
    <source>
        <strain evidence="5">CGMCC 1.15725</strain>
    </source>
</reference>
<evidence type="ECO:0000256" key="3">
    <source>
        <dbReference type="ARBA" id="ARBA00022679"/>
    </source>
</evidence>
<comment type="caution">
    <text evidence="5">The sequence shown here is derived from an EMBL/GenBank/DDBJ whole genome shotgun (WGS) entry which is preliminary data.</text>
</comment>
<evidence type="ECO:0000259" key="4">
    <source>
        <dbReference type="Pfam" id="PF00535"/>
    </source>
</evidence>
<dbReference type="RefSeq" id="WP_189041310.1">
    <property type="nucleotide sequence ID" value="NZ_BMJQ01000001.1"/>
</dbReference>
<sequence>MTSAAPRVSVVMPIYNGAAYLAASIDSVLDQTLGDFELILVDDGSTDDSARIIQHYAQRDARIRPIAKSNSGIADTLNRGIAASRADWIARLDCDDLMLPERLERQLAFVVANPDLIAAGSYYEIIDTDGCSHGSRMPLPRTRDELTRFIEAREPLSFLHPSMIFRRRAAVDLGGYNSAAEPAEDVDLFARMLATGAPILIQPEILLHYRVHAGAISARTATRQFMSVRWTYHNFYAARDGRPTLSYDAFLEHERRRPIGERLALRAQLMSDGLYRRSTTALVGGRKTTAYAYLALASALRPGKAIRRALRSLLAAHPAAHRS</sequence>
<dbReference type="PANTHER" id="PTHR43685">
    <property type="entry name" value="GLYCOSYLTRANSFERASE"/>
    <property type="match status" value="1"/>
</dbReference>
<dbReference type="Pfam" id="PF00535">
    <property type="entry name" value="Glycos_transf_2"/>
    <property type="match status" value="1"/>
</dbReference>
<evidence type="ECO:0000313" key="5">
    <source>
        <dbReference type="EMBL" id="GGE99228.1"/>
    </source>
</evidence>
<accession>A0A8J2YQ39</accession>
<dbReference type="SUPFAM" id="SSF53448">
    <property type="entry name" value="Nucleotide-diphospho-sugar transferases"/>
    <property type="match status" value="1"/>
</dbReference>
<dbReference type="InterPro" id="IPR050834">
    <property type="entry name" value="Glycosyltransf_2"/>
</dbReference>
<name>A0A8J2YQ39_9PROT</name>
<dbReference type="AlphaFoldDB" id="A0A8J2YQ39"/>
<comment type="similarity">
    <text evidence="1">Belongs to the glycosyltransferase 2 family.</text>
</comment>
<dbReference type="GO" id="GO:0016757">
    <property type="term" value="F:glycosyltransferase activity"/>
    <property type="evidence" value="ECO:0007669"/>
    <property type="project" value="UniProtKB-KW"/>
</dbReference>
<dbReference type="EMBL" id="BMJQ01000001">
    <property type="protein sequence ID" value="GGE99228.1"/>
    <property type="molecule type" value="Genomic_DNA"/>
</dbReference>
<organism evidence="5 6">
    <name type="scientific">Aliidongia dinghuensis</name>
    <dbReference type="NCBI Taxonomy" id="1867774"/>
    <lineage>
        <taxon>Bacteria</taxon>
        <taxon>Pseudomonadati</taxon>
        <taxon>Pseudomonadota</taxon>
        <taxon>Alphaproteobacteria</taxon>
        <taxon>Rhodospirillales</taxon>
        <taxon>Dongiaceae</taxon>
        <taxon>Aliidongia</taxon>
    </lineage>
</organism>
<dbReference type="InterPro" id="IPR029044">
    <property type="entry name" value="Nucleotide-diphossugar_trans"/>
</dbReference>
<feature type="domain" description="Glycosyltransferase 2-like" evidence="4">
    <location>
        <begin position="9"/>
        <end position="171"/>
    </location>
</feature>
<evidence type="ECO:0000256" key="1">
    <source>
        <dbReference type="ARBA" id="ARBA00006739"/>
    </source>
</evidence>
<keyword evidence="3" id="KW-0808">Transferase</keyword>
<reference evidence="5" key="1">
    <citation type="journal article" date="2014" name="Int. J. Syst. Evol. Microbiol.">
        <title>Complete genome sequence of Corynebacterium casei LMG S-19264T (=DSM 44701T), isolated from a smear-ripened cheese.</title>
        <authorList>
            <consortium name="US DOE Joint Genome Institute (JGI-PGF)"/>
            <person name="Walter F."/>
            <person name="Albersmeier A."/>
            <person name="Kalinowski J."/>
            <person name="Ruckert C."/>
        </authorList>
    </citation>
    <scope>NUCLEOTIDE SEQUENCE</scope>
    <source>
        <strain evidence="5">CGMCC 1.15725</strain>
    </source>
</reference>
<keyword evidence="6" id="KW-1185">Reference proteome</keyword>
<protein>
    <recommendedName>
        <fullName evidence="4">Glycosyltransferase 2-like domain-containing protein</fullName>
    </recommendedName>
</protein>
<keyword evidence="2" id="KW-0328">Glycosyltransferase</keyword>
<evidence type="ECO:0000313" key="6">
    <source>
        <dbReference type="Proteomes" id="UP000646365"/>
    </source>
</evidence>